<evidence type="ECO:0000313" key="2">
    <source>
        <dbReference type="EMBL" id="TSI12228.1"/>
    </source>
</evidence>
<comment type="caution">
    <text evidence="2">The sequence shown here is derived from an EMBL/GenBank/DDBJ whole genome shotgun (WGS) entry which is preliminary data.</text>
</comment>
<dbReference type="EMBL" id="VLTK01000020">
    <property type="protein sequence ID" value="TSI12228.1"/>
    <property type="molecule type" value="Genomic_DNA"/>
</dbReference>
<keyword evidence="3" id="KW-1185">Reference proteome</keyword>
<feature type="region of interest" description="Disordered" evidence="1">
    <location>
        <begin position="20"/>
        <end position="66"/>
    </location>
</feature>
<reference evidence="2 3" key="1">
    <citation type="submission" date="2019-07" db="EMBL/GenBank/DDBJ databases">
        <title>Draft genome sequence of Brevibacterium aurantiacum XU54 isolated from Xinjiang China.</title>
        <authorList>
            <person name="Xu X."/>
        </authorList>
    </citation>
    <scope>NUCLEOTIDE SEQUENCE [LARGE SCALE GENOMIC DNA]</scope>
    <source>
        <strain evidence="2 3">XU54</strain>
    </source>
</reference>
<evidence type="ECO:0000256" key="1">
    <source>
        <dbReference type="SAM" id="MobiDB-lite"/>
    </source>
</evidence>
<evidence type="ECO:0000313" key="3">
    <source>
        <dbReference type="Proteomes" id="UP000316406"/>
    </source>
</evidence>
<dbReference type="Proteomes" id="UP000316406">
    <property type="component" value="Unassembled WGS sequence"/>
</dbReference>
<dbReference type="AlphaFoldDB" id="A0A556C5D2"/>
<protein>
    <submittedName>
        <fullName evidence="2">Uncharacterized protein</fullName>
    </submittedName>
</protein>
<dbReference type="RefSeq" id="WP_143924470.1">
    <property type="nucleotide sequence ID" value="NZ_VLTK01000020.1"/>
</dbReference>
<organism evidence="2 3">
    <name type="scientific">Brevibacterium aurantiacum</name>
    <dbReference type="NCBI Taxonomy" id="273384"/>
    <lineage>
        <taxon>Bacteria</taxon>
        <taxon>Bacillati</taxon>
        <taxon>Actinomycetota</taxon>
        <taxon>Actinomycetes</taxon>
        <taxon>Micrococcales</taxon>
        <taxon>Brevibacteriaceae</taxon>
        <taxon>Brevibacterium</taxon>
    </lineage>
</organism>
<gene>
    <name evidence="2" type="ORF">FO013_20780</name>
</gene>
<proteinExistence type="predicted"/>
<dbReference type="OrthoDB" id="4881265at2"/>
<name>A0A556C5D2_BREAU</name>
<accession>A0A556C5D2</accession>
<sequence length="109" mass="12242">MTKISRRSRDIDPKAVEQFAGAAAENPTPVPEQSTPTEVTLARPDLPMHRQRAKTGTKGPGTSFRYNKSQGRLLDYAVEMEDMKKQELLESLVWPILEEKYGDQVPLDG</sequence>